<keyword evidence="4" id="KW-0408">Iron</keyword>
<keyword evidence="8" id="KW-1185">Reference proteome</keyword>
<evidence type="ECO:0000313" key="8">
    <source>
        <dbReference type="Proteomes" id="UP001235840"/>
    </source>
</evidence>
<dbReference type="InterPro" id="IPR039650">
    <property type="entry name" value="HdrA-like"/>
</dbReference>
<gene>
    <name evidence="7" type="ORF">J2S11_000615</name>
</gene>
<dbReference type="RefSeq" id="WP_307390745.1">
    <property type="nucleotide sequence ID" value="NZ_BAAADK010000018.1"/>
</dbReference>
<evidence type="ECO:0000256" key="5">
    <source>
        <dbReference type="ARBA" id="ARBA00023014"/>
    </source>
</evidence>
<keyword evidence="5" id="KW-0411">Iron-sulfur</keyword>
<evidence type="ECO:0000256" key="4">
    <source>
        <dbReference type="ARBA" id="ARBA00023004"/>
    </source>
</evidence>
<evidence type="ECO:0000256" key="2">
    <source>
        <dbReference type="ARBA" id="ARBA00022723"/>
    </source>
</evidence>
<name>A0ABT9VVQ1_9BACI</name>
<dbReference type="Proteomes" id="UP001235840">
    <property type="component" value="Unassembled WGS sequence"/>
</dbReference>
<dbReference type="Gene3D" id="3.50.50.60">
    <property type="entry name" value="FAD/NAD(P)-binding domain"/>
    <property type="match status" value="1"/>
</dbReference>
<keyword evidence="6" id="KW-0175">Coiled coil</keyword>
<dbReference type="EMBL" id="JAUSTY010000002">
    <property type="protein sequence ID" value="MDQ0164715.1"/>
    <property type="molecule type" value="Genomic_DNA"/>
</dbReference>
<evidence type="ECO:0000256" key="6">
    <source>
        <dbReference type="SAM" id="Coils"/>
    </source>
</evidence>
<accession>A0ABT9VVQ1</accession>
<dbReference type="PANTHER" id="PTHR43498">
    <property type="entry name" value="FERREDOXIN:COB-COM HETERODISULFIDE REDUCTASE SUBUNIT A"/>
    <property type="match status" value="1"/>
</dbReference>
<feature type="coiled-coil region" evidence="6">
    <location>
        <begin position="476"/>
        <end position="503"/>
    </location>
</feature>
<dbReference type="InterPro" id="IPR036188">
    <property type="entry name" value="FAD/NAD-bd_sf"/>
</dbReference>
<dbReference type="Pfam" id="PF12831">
    <property type="entry name" value="FAD_oxidored"/>
    <property type="match status" value="1"/>
</dbReference>
<evidence type="ECO:0000256" key="1">
    <source>
        <dbReference type="ARBA" id="ARBA00022485"/>
    </source>
</evidence>
<protein>
    <submittedName>
        <fullName evidence="7">Flavin-dependent dehydrogenase</fullName>
    </submittedName>
</protein>
<comment type="caution">
    <text evidence="7">The sequence shown here is derived from an EMBL/GenBank/DDBJ whole genome shotgun (WGS) entry which is preliminary data.</text>
</comment>
<dbReference type="PANTHER" id="PTHR43498:SF1">
    <property type="entry name" value="COB--COM HETERODISULFIDE REDUCTASE IRON-SULFUR SUBUNIT A"/>
    <property type="match status" value="1"/>
</dbReference>
<keyword evidence="1" id="KW-0004">4Fe-4S</keyword>
<evidence type="ECO:0000313" key="7">
    <source>
        <dbReference type="EMBL" id="MDQ0164715.1"/>
    </source>
</evidence>
<keyword evidence="2" id="KW-0479">Metal-binding</keyword>
<keyword evidence="3" id="KW-0560">Oxidoreductase</keyword>
<dbReference type="SUPFAM" id="SSF51905">
    <property type="entry name" value="FAD/NAD(P)-binding domain"/>
    <property type="match status" value="1"/>
</dbReference>
<reference evidence="7 8" key="1">
    <citation type="submission" date="2023-07" db="EMBL/GenBank/DDBJ databases">
        <title>Genomic Encyclopedia of Type Strains, Phase IV (KMG-IV): sequencing the most valuable type-strain genomes for metagenomic binning, comparative biology and taxonomic classification.</title>
        <authorList>
            <person name="Goeker M."/>
        </authorList>
    </citation>
    <scope>NUCLEOTIDE SEQUENCE [LARGE SCALE GENOMIC DNA]</scope>
    <source>
        <strain evidence="7 8">DSM 12751</strain>
    </source>
</reference>
<proteinExistence type="predicted"/>
<sequence length="648" mass="71601">MNKKWMILFFALLILAGGIVFGVKAFKDSRISVTVDMPASKQELMEVVSVDTLKENYDAIVVGTDPEGLAAAISAARNGLSTLLIESRERDVLGGLMTVGWLNSIDMNWDRTVSTKLGSEPSYLNKGIFEEWYEQIEGHSFDVTSAANAFYKLVSTEENIDLYMEASAIEPLVHTENNGQVVEGIKVSHSDGTKQSISAPAVIDATQDADIASAAGAAFTIGREDLGDKSSQMAVTAVFRLKNIDDQVWKQVAKRLNGNNDPNTGVDKLSAWGYGKEMADYKSTNPERTKMRGLNIGRQLDETMLINALHIFEVDPLDPDSQKEGLEIAAREADNVVTFLRNFKEFKNIELDSIASELYVRESRHLQGLYRLNIIDLLENRDHWDRIAFGSYPADIQRTSPDDNGAVILNPLKYAVPFRSIVPQEVDGLLVIGRSASFDTLAHGSTRVIPTGMAAGQAAGAAIRVAVDEGVTFSELAESKESIEKLQNMLNEQGMELEEYSLEPQSYMKHKDYPGLRAAVYMGITFGSYNNEFNLDDISNPQRIVNKLYSIVKLYPEFFQGDPGKSLIAVLKPNEEDLSIEQASYAIAKTIGLEATFEKAKSLLIERGILNPNTLEGIKNLKRITDGEMYMLLKDAVESQTGIEFDAL</sequence>
<evidence type="ECO:0000256" key="3">
    <source>
        <dbReference type="ARBA" id="ARBA00023002"/>
    </source>
</evidence>
<organism evidence="7 8">
    <name type="scientific">Caldalkalibacillus horti</name>
    <dbReference type="NCBI Taxonomy" id="77523"/>
    <lineage>
        <taxon>Bacteria</taxon>
        <taxon>Bacillati</taxon>
        <taxon>Bacillota</taxon>
        <taxon>Bacilli</taxon>
        <taxon>Bacillales</taxon>
        <taxon>Bacillaceae</taxon>
        <taxon>Caldalkalibacillus</taxon>
    </lineage>
</organism>